<dbReference type="GO" id="GO:0016301">
    <property type="term" value="F:kinase activity"/>
    <property type="evidence" value="ECO:0007669"/>
    <property type="project" value="UniProtKB-KW"/>
</dbReference>
<protein>
    <recommendedName>
        <fullName evidence="3">histidine kinase</fullName>
        <ecNumber evidence="3">2.7.13.3</ecNumber>
    </recommendedName>
</protein>
<dbReference type="InterPro" id="IPR003660">
    <property type="entry name" value="HAMP_dom"/>
</dbReference>
<evidence type="ECO:0000256" key="2">
    <source>
        <dbReference type="ARBA" id="ARBA00004429"/>
    </source>
</evidence>
<comment type="caution">
    <text evidence="18">The sequence shown here is derived from an EMBL/GenBank/DDBJ whole genome shotgun (WGS) entry which is preliminary data.</text>
</comment>
<keyword evidence="9" id="KW-0547">Nucleotide-binding</keyword>
<dbReference type="PANTHER" id="PTHR44936:SF5">
    <property type="entry name" value="SENSOR HISTIDINE KINASE ENVZ"/>
    <property type="match status" value="1"/>
</dbReference>
<evidence type="ECO:0000256" key="4">
    <source>
        <dbReference type="ARBA" id="ARBA00022475"/>
    </source>
</evidence>
<dbReference type="Proteomes" id="UP001157961">
    <property type="component" value="Unassembled WGS sequence"/>
</dbReference>
<dbReference type="InterPro" id="IPR003661">
    <property type="entry name" value="HisK_dim/P_dom"/>
</dbReference>
<dbReference type="SUPFAM" id="SSF47384">
    <property type="entry name" value="Homodimeric domain of signal transducing histidine kinase"/>
    <property type="match status" value="1"/>
</dbReference>
<keyword evidence="14 15" id="KW-0472">Membrane</keyword>
<dbReference type="CDD" id="cd00082">
    <property type="entry name" value="HisKA"/>
    <property type="match status" value="1"/>
</dbReference>
<keyword evidence="8 15" id="KW-0812">Transmembrane</keyword>
<evidence type="ECO:0000256" key="6">
    <source>
        <dbReference type="ARBA" id="ARBA00022553"/>
    </source>
</evidence>
<dbReference type="InterPro" id="IPR050980">
    <property type="entry name" value="2C_sensor_his_kinase"/>
</dbReference>
<organism evidence="18 19">
    <name type="scientific">Shimia sagamensis</name>
    <dbReference type="NCBI Taxonomy" id="1566352"/>
    <lineage>
        <taxon>Bacteria</taxon>
        <taxon>Pseudomonadati</taxon>
        <taxon>Pseudomonadota</taxon>
        <taxon>Alphaproteobacteria</taxon>
        <taxon>Rhodobacterales</taxon>
        <taxon>Roseobacteraceae</taxon>
    </lineage>
</organism>
<keyword evidence="6" id="KW-0597">Phosphoprotein</keyword>
<evidence type="ECO:0000313" key="18">
    <source>
        <dbReference type="EMBL" id="SMP32581.1"/>
    </source>
</evidence>
<dbReference type="Gene3D" id="3.30.565.10">
    <property type="entry name" value="Histidine kinase-like ATPase, C-terminal domain"/>
    <property type="match status" value="1"/>
</dbReference>
<dbReference type="InterPro" id="IPR003594">
    <property type="entry name" value="HATPase_dom"/>
</dbReference>
<name>A0ABY1PES5_9RHOB</name>
<evidence type="ECO:0000313" key="19">
    <source>
        <dbReference type="Proteomes" id="UP001157961"/>
    </source>
</evidence>
<dbReference type="EC" id="2.7.13.3" evidence="3"/>
<keyword evidence="10 18" id="KW-0418">Kinase</keyword>
<keyword evidence="11" id="KW-0067">ATP-binding</keyword>
<reference evidence="18 19" key="1">
    <citation type="submission" date="2017-05" db="EMBL/GenBank/DDBJ databases">
        <authorList>
            <person name="Varghese N."/>
            <person name="Submissions S."/>
        </authorList>
    </citation>
    <scope>NUCLEOTIDE SEQUENCE [LARGE SCALE GENOMIC DNA]</scope>
    <source>
        <strain evidence="18 19">DSM 29734</strain>
    </source>
</reference>
<evidence type="ECO:0000256" key="5">
    <source>
        <dbReference type="ARBA" id="ARBA00022519"/>
    </source>
</evidence>
<dbReference type="Pfam" id="PF00512">
    <property type="entry name" value="HisKA"/>
    <property type="match status" value="1"/>
</dbReference>
<dbReference type="InterPro" id="IPR036097">
    <property type="entry name" value="HisK_dim/P_sf"/>
</dbReference>
<dbReference type="PROSITE" id="PS50885">
    <property type="entry name" value="HAMP"/>
    <property type="match status" value="1"/>
</dbReference>
<evidence type="ECO:0000256" key="14">
    <source>
        <dbReference type="ARBA" id="ARBA00023136"/>
    </source>
</evidence>
<evidence type="ECO:0000256" key="1">
    <source>
        <dbReference type="ARBA" id="ARBA00000085"/>
    </source>
</evidence>
<dbReference type="PRINTS" id="PR00344">
    <property type="entry name" value="BCTRLSENSOR"/>
</dbReference>
<evidence type="ECO:0000256" key="8">
    <source>
        <dbReference type="ARBA" id="ARBA00022692"/>
    </source>
</evidence>
<feature type="domain" description="Histidine kinase" evidence="16">
    <location>
        <begin position="236"/>
        <end position="436"/>
    </location>
</feature>
<dbReference type="EMBL" id="FXTY01000008">
    <property type="protein sequence ID" value="SMP32581.1"/>
    <property type="molecule type" value="Genomic_DNA"/>
</dbReference>
<proteinExistence type="predicted"/>
<keyword evidence="4" id="KW-1003">Cell membrane</keyword>
<evidence type="ECO:0000259" key="17">
    <source>
        <dbReference type="PROSITE" id="PS50885"/>
    </source>
</evidence>
<keyword evidence="7" id="KW-0808">Transferase</keyword>
<comment type="catalytic activity">
    <reaction evidence="1">
        <text>ATP + protein L-histidine = ADP + protein N-phospho-L-histidine.</text>
        <dbReference type="EC" id="2.7.13.3"/>
    </reaction>
</comment>
<keyword evidence="12 15" id="KW-1133">Transmembrane helix</keyword>
<keyword evidence="19" id="KW-1185">Reference proteome</keyword>
<dbReference type="SUPFAM" id="SSF55874">
    <property type="entry name" value="ATPase domain of HSP90 chaperone/DNA topoisomerase II/histidine kinase"/>
    <property type="match status" value="1"/>
</dbReference>
<evidence type="ECO:0000256" key="7">
    <source>
        <dbReference type="ARBA" id="ARBA00022679"/>
    </source>
</evidence>
<evidence type="ECO:0000256" key="3">
    <source>
        <dbReference type="ARBA" id="ARBA00012438"/>
    </source>
</evidence>
<dbReference type="InterPro" id="IPR004358">
    <property type="entry name" value="Sig_transdc_His_kin-like_C"/>
</dbReference>
<evidence type="ECO:0000256" key="11">
    <source>
        <dbReference type="ARBA" id="ARBA00022840"/>
    </source>
</evidence>
<evidence type="ECO:0000256" key="9">
    <source>
        <dbReference type="ARBA" id="ARBA00022741"/>
    </source>
</evidence>
<evidence type="ECO:0000259" key="16">
    <source>
        <dbReference type="PROSITE" id="PS50109"/>
    </source>
</evidence>
<dbReference type="PANTHER" id="PTHR44936">
    <property type="entry name" value="SENSOR PROTEIN CREC"/>
    <property type="match status" value="1"/>
</dbReference>
<feature type="domain" description="HAMP" evidence="17">
    <location>
        <begin position="177"/>
        <end position="228"/>
    </location>
</feature>
<evidence type="ECO:0000256" key="10">
    <source>
        <dbReference type="ARBA" id="ARBA00022777"/>
    </source>
</evidence>
<dbReference type="InterPro" id="IPR005467">
    <property type="entry name" value="His_kinase_dom"/>
</dbReference>
<keyword evidence="5" id="KW-0997">Cell inner membrane</keyword>
<evidence type="ECO:0000256" key="13">
    <source>
        <dbReference type="ARBA" id="ARBA00023012"/>
    </source>
</evidence>
<evidence type="ECO:0000256" key="12">
    <source>
        <dbReference type="ARBA" id="ARBA00022989"/>
    </source>
</evidence>
<dbReference type="Gene3D" id="1.10.287.130">
    <property type="match status" value="1"/>
</dbReference>
<keyword evidence="13" id="KW-0902">Two-component regulatory system</keyword>
<dbReference type="SMART" id="SM00388">
    <property type="entry name" value="HisKA"/>
    <property type="match status" value="1"/>
</dbReference>
<dbReference type="Pfam" id="PF02518">
    <property type="entry name" value="HATPase_c"/>
    <property type="match status" value="1"/>
</dbReference>
<dbReference type="RefSeq" id="WP_283427505.1">
    <property type="nucleotide sequence ID" value="NZ_FXTY01000008.1"/>
</dbReference>
<gene>
    <name evidence="18" type="ORF">SAMN06265373_108208</name>
</gene>
<evidence type="ECO:0000256" key="15">
    <source>
        <dbReference type="SAM" id="Phobius"/>
    </source>
</evidence>
<dbReference type="SMART" id="SM00387">
    <property type="entry name" value="HATPase_c"/>
    <property type="match status" value="1"/>
</dbReference>
<dbReference type="PROSITE" id="PS50109">
    <property type="entry name" value="HIS_KIN"/>
    <property type="match status" value="1"/>
</dbReference>
<accession>A0ABY1PES5</accession>
<comment type="subcellular location">
    <subcellularLocation>
        <location evidence="2">Cell inner membrane</location>
        <topology evidence="2">Multi-pass membrane protein</topology>
    </subcellularLocation>
</comment>
<feature type="transmembrane region" description="Helical" evidence="15">
    <location>
        <begin position="157"/>
        <end position="176"/>
    </location>
</feature>
<dbReference type="InterPro" id="IPR036890">
    <property type="entry name" value="HATPase_C_sf"/>
</dbReference>
<sequence>MFFKWLKRYMPRSLYGRAALILVLPVVLLQLVVSFGLITRHFEGVTEQMTRAVTREVLLVLEGLDNQEEVPEALPIVLNTLNMNIDYTEQLPSEDSRVWYDLSAYIISREFRKYLPGVTAVGLAEKGQVYLHLQRPEGNLVVQFDRRRVSAANSHQLFVNMVFFGALLTFVAYLYLRNQLRPIKRLAAASEAFGRGQNVPYSPGGAVEVRAAGNAFLNMRARIERQIEQRTLLLSGVSHDLRTPLTRFKLGVSLLEDEDREPLERDIEEMQRMLDAFLSFARGAYEDETEQVDAVDFVQNIVKDFARAGDDVTLHEVDGHGQVALRPVTVRRAIENLVGNAVRYATHAEVSVQITDRYVRVRIEDDGPGISPEQREEALKPFARLEPARNQNKGMGVGLGLSIAADVARAHGGILRLGHSDRLGGLRADLVLGRTNSPAA</sequence>
<dbReference type="Pfam" id="PF00672">
    <property type="entry name" value="HAMP"/>
    <property type="match status" value="1"/>
</dbReference>